<feature type="compositionally biased region" description="Pro residues" evidence="1">
    <location>
        <begin position="499"/>
        <end position="516"/>
    </location>
</feature>
<dbReference type="InterPro" id="IPR055936">
    <property type="entry name" value="DUF7514"/>
</dbReference>
<feature type="compositionally biased region" description="Pro residues" evidence="1">
    <location>
        <begin position="240"/>
        <end position="260"/>
    </location>
</feature>
<feature type="compositionally biased region" description="Pro residues" evidence="1">
    <location>
        <begin position="112"/>
        <end position="129"/>
    </location>
</feature>
<reference evidence="3 4" key="1">
    <citation type="submission" date="2019-04" db="EMBL/GenBank/DDBJ databases">
        <title>Comparative genomics and transcriptomics to analyze fruiting body development in filamentous ascomycetes.</title>
        <authorList>
            <consortium name="DOE Joint Genome Institute"/>
            <person name="Lutkenhaus R."/>
            <person name="Traeger S."/>
            <person name="Breuer J."/>
            <person name="Kuo A."/>
            <person name="Lipzen A."/>
            <person name="Pangilinan J."/>
            <person name="Dilworth D."/>
            <person name="Sandor L."/>
            <person name="Poggeler S."/>
            <person name="Barry K."/>
            <person name="Grigoriev I.V."/>
            <person name="Nowrousian M."/>
        </authorList>
    </citation>
    <scope>NUCLEOTIDE SEQUENCE [LARGE SCALE GENOMIC DNA]</scope>
    <source>
        <strain evidence="3 4">CBS 389.68</strain>
    </source>
</reference>
<feature type="compositionally biased region" description="Basic and acidic residues" evidence="1">
    <location>
        <begin position="633"/>
        <end position="649"/>
    </location>
</feature>
<feature type="compositionally biased region" description="Low complexity" evidence="1">
    <location>
        <begin position="650"/>
        <end position="663"/>
    </location>
</feature>
<proteinExistence type="predicted"/>
<dbReference type="AlphaFoldDB" id="A0A4V3SIS0"/>
<evidence type="ECO:0000313" key="3">
    <source>
        <dbReference type="EMBL" id="TGZ81245.1"/>
    </source>
</evidence>
<protein>
    <recommendedName>
        <fullName evidence="2">DUF7514 domain-containing protein</fullName>
    </recommendedName>
</protein>
<feature type="compositionally biased region" description="Pro residues" evidence="1">
    <location>
        <begin position="89"/>
        <end position="105"/>
    </location>
</feature>
<feature type="compositionally biased region" description="Polar residues" evidence="1">
    <location>
        <begin position="266"/>
        <end position="275"/>
    </location>
</feature>
<evidence type="ECO:0000256" key="1">
    <source>
        <dbReference type="SAM" id="MobiDB-lite"/>
    </source>
</evidence>
<accession>A0A4V3SIS0</accession>
<organism evidence="3 4">
    <name type="scientific">Ascodesmis nigricans</name>
    <dbReference type="NCBI Taxonomy" id="341454"/>
    <lineage>
        <taxon>Eukaryota</taxon>
        <taxon>Fungi</taxon>
        <taxon>Dikarya</taxon>
        <taxon>Ascomycota</taxon>
        <taxon>Pezizomycotina</taxon>
        <taxon>Pezizomycetes</taxon>
        <taxon>Pezizales</taxon>
        <taxon>Ascodesmidaceae</taxon>
        <taxon>Ascodesmis</taxon>
    </lineage>
</organism>
<feature type="compositionally biased region" description="Low complexity" evidence="1">
    <location>
        <begin position="78"/>
        <end position="88"/>
    </location>
</feature>
<dbReference type="STRING" id="341454.A0A4V3SIS0"/>
<feature type="compositionally biased region" description="Pro residues" evidence="1">
    <location>
        <begin position="64"/>
        <end position="77"/>
    </location>
</feature>
<dbReference type="EMBL" id="ML220120">
    <property type="protein sequence ID" value="TGZ81245.1"/>
    <property type="molecule type" value="Genomic_DNA"/>
</dbReference>
<name>A0A4V3SIS0_9PEZI</name>
<feature type="compositionally biased region" description="Basic and acidic residues" evidence="1">
    <location>
        <begin position="601"/>
        <end position="627"/>
    </location>
</feature>
<feature type="region of interest" description="Disordered" evidence="1">
    <location>
        <begin position="484"/>
        <end position="676"/>
    </location>
</feature>
<evidence type="ECO:0000259" key="2">
    <source>
        <dbReference type="Pfam" id="PF24355"/>
    </source>
</evidence>
<dbReference type="Proteomes" id="UP000298138">
    <property type="component" value="Unassembled WGS sequence"/>
</dbReference>
<feature type="region of interest" description="Disordered" evidence="1">
    <location>
        <begin position="1"/>
        <end position="135"/>
    </location>
</feature>
<feature type="domain" description="DUF7514" evidence="2">
    <location>
        <begin position="308"/>
        <end position="462"/>
    </location>
</feature>
<feature type="compositionally biased region" description="Gly residues" evidence="1">
    <location>
        <begin position="1"/>
        <end position="11"/>
    </location>
</feature>
<sequence length="676" mass="72667">MSYGGYYGGDPRGPPPPHYPHGYAPLPPGVPYGYPPPPRSPSSPRSPPPPARPHTTAPYHSQYAPPPGHGYYGPPPGAHEAPIPGAFPGAPPPGVPAVSAPPAPAPEAAAPAPAPAPAPSKTPVPPAPEPGSVAAALAGVPSDILEKVLKSLNLQSAPEPAPAPAPAPKAEPTPAPAPPPKEPTPKPKTPPPAPSSPKGPPQPYPYYYPPYGYGPPPGPGGSDGYYYPRAYPPPRERESTPPPPPPAPAPAPAGPPPKPTRVPSDDSFSTVSTSPEGPLARAPVLKEAPKPGPKWQPPLVDLAPGREPRPSPQLRALLRAVANHLIKNIPPKDSLVLPHYKMIGFYHEFDMEDKEDRDWREFWSHPRLSSMLTQLSVEHHLISPTPGRLAEPTMVALTPTGVETWFFTLLMISPSRESNRLINILTRFPNICAFNNLPTSPLIREFFPPTADTRMAEGWDNVVSRYIGSPASLVIVPSHIRDLNPADYLTPDERDRSAPQPPPPGPPPGPAAPPPSSTAHRYIADRMTLGEDATSPAAPARSKSTRRAQSRHRRGRSVARRAPSPDDYDDDDEEGAYMDADESSSGRGYYGGYYGGAAPPDPRRREPSRPPPPEREWSDRREREKSRPPARADGAEMWRREREREERRYSASTAGPHGSTSGSTHGGRERRSGRWA</sequence>
<evidence type="ECO:0000313" key="4">
    <source>
        <dbReference type="Proteomes" id="UP000298138"/>
    </source>
</evidence>
<feature type="compositionally biased region" description="Pro residues" evidence="1">
    <location>
        <begin position="12"/>
        <end position="52"/>
    </location>
</feature>
<feature type="compositionally biased region" description="Basic and acidic residues" evidence="1">
    <location>
        <begin position="666"/>
        <end position="676"/>
    </location>
</feature>
<dbReference type="OrthoDB" id="5413703at2759"/>
<gene>
    <name evidence="3" type="ORF">EX30DRAFT_348794</name>
</gene>
<dbReference type="Pfam" id="PF24355">
    <property type="entry name" value="DUF7514"/>
    <property type="match status" value="1"/>
</dbReference>
<keyword evidence="4" id="KW-1185">Reference proteome</keyword>
<feature type="compositionally biased region" description="Basic residues" evidence="1">
    <location>
        <begin position="543"/>
        <end position="559"/>
    </location>
</feature>
<feature type="compositionally biased region" description="Pro residues" evidence="1">
    <location>
        <begin position="159"/>
        <end position="219"/>
    </location>
</feature>
<feature type="region of interest" description="Disordered" evidence="1">
    <location>
        <begin position="151"/>
        <end position="311"/>
    </location>
</feature>
<feature type="compositionally biased region" description="Acidic residues" evidence="1">
    <location>
        <begin position="566"/>
        <end position="582"/>
    </location>
</feature>
<dbReference type="InParanoid" id="A0A4V3SIS0"/>